<dbReference type="STRING" id="34508.A0A4U5NT83"/>
<dbReference type="AlphaFoldDB" id="A0A4U5NT83"/>
<name>A0A4U5NT83_STECR</name>
<feature type="active site" evidence="2">
    <location>
        <position position="44"/>
    </location>
</feature>
<evidence type="ECO:0000313" key="3">
    <source>
        <dbReference type="EMBL" id="TKR86370.1"/>
    </source>
</evidence>
<dbReference type="InterPro" id="IPR042110">
    <property type="entry name" value="Adenylosuccinate_synth_dom2"/>
</dbReference>
<keyword evidence="1" id="KW-0547">Nucleotide-binding</keyword>
<reference evidence="3 4" key="1">
    <citation type="journal article" date="2015" name="Genome Biol.">
        <title>Comparative genomics of Steinernema reveals deeply conserved gene regulatory networks.</title>
        <authorList>
            <person name="Dillman A.R."/>
            <person name="Macchietto M."/>
            <person name="Porter C.F."/>
            <person name="Rogers A."/>
            <person name="Williams B."/>
            <person name="Antoshechkin I."/>
            <person name="Lee M.M."/>
            <person name="Goodwin Z."/>
            <person name="Lu X."/>
            <person name="Lewis E.E."/>
            <person name="Goodrich-Blair H."/>
            <person name="Stock S.P."/>
            <person name="Adams B.J."/>
            <person name="Sternberg P.W."/>
            <person name="Mortazavi A."/>
        </authorList>
    </citation>
    <scope>NUCLEOTIDE SEQUENCE [LARGE SCALE GENOMIC DNA]</scope>
    <source>
        <strain evidence="3 4">ALL</strain>
    </source>
</reference>
<protein>
    <recommendedName>
        <fullName evidence="5">Adenylosuccinate synthase</fullName>
    </recommendedName>
</protein>
<dbReference type="GO" id="GO:0044208">
    <property type="term" value="P:'de novo' AMP biosynthetic process"/>
    <property type="evidence" value="ECO:0007669"/>
    <property type="project" value="TreeGrafter"/>
</dbReference>
<dbReference type="InterPro" id="IPR001114">
    <property type="entry name" value="Adenylosuccinate_synthetase"/>
</dbReference>
<comment type="caution">
    <text evidence="3">The sequence shown here is derived from an EMBL/GenBank/DDBJ whole genome shotgun (WGS) entry which is preliminary data.</text>
</comment>
<dbReference type="OrthoDB" id="10265645at2759"/>
<dbReference type="PANTHER" id="PTHR11846:SF0">
    <property type="entry name" value="ADENYLOSUCCINATE SYNTHETASE"/>
    <property type="match status" value="1"/>
</dbReference>
<gene>
    <name evidence="3" type="ORF">L596_010975</name>
</gene>
<dbReference type="GO" id="GO:0046040">
    <property type="term" value="P:IMP metabolic process"/>
    <property type="evidence" value="ECO:0007669"/>
    <property type="project" value="TreeGrafter"/>
</dbReference>
<proteinExistence type="predicted"/>
<dbReference type="InterPro" id="IPR033128">
    <property type="entry name" value="Adenylosuccin_syn_Lys_AS"/>
</dbReference>
<evidence type="ECO:0000256" key="1">
    <source>
        <dbReference type="ARBA" id="ARBA00023134"/>
    </source>
</evidence>
<dbReference type="SUPFAM" id="SSF52540">
    <property type="entry name" value="P-loop containing nucleoside triphosphate hydrolases"/>
    <property type="match status" value="1"/>
</dbReference>
<dbReference type="Gene3D" id="1.10.300.10">
    <property type="entry name" value="Adenylosuccinate Synthetase, subunit A, domain 2"/>
    <property type="match status" value="1"/>
</dbReference>
<evidence type="ECO:0000256" key="2">
    <source>
        <dbReference type="PROSITE-ProRule" id="PRU10134"/>
    </source>
</evidence>
<dbReference type="PANTHER" id="PTHR11846">
    <property type="entry name" value="ADENYLOSUCCINATE SYNTHETASE"/>
    <property type="match status" value="1"/>
</dbReference>
<organism evidence="3 4">
    <name type="scientific">Steinernema carpocapsae</name>
    <name type="common">Entomopathogenic nematode</name>
    <dbReference type="NCBI Taxonomy" id="34508"/>
    <lineage>
        <taxon>Eukaryota</taxon>
        <taxon>Metazoa</taxon>
        <taxon>Ecdysozoa</taxon>
        <taxon>Nematoda</taxon>
        <taxon>Chromadorea</taxon>
        <taxon>Rhabditida</taxon>
        <taxon>Tylenchina</taxon>
        <taxon>Panagrolaimomorpha</taxon>
        <taxon>Strongyloidoidea</taxon>
        <taxon>Steinernematidae</taxon>
        <taxon>Steinernema</taxon>
    </lineage>
</organism>
<dbReference type="GO" id="GO:0005737">
    <property type="term" value="C:cytoplasm"/>
    <property type="evidence" value="ECO:0007669"/>
    <property type="project" value="TreeGrafter"/>
</dbReference>
<dbReference type="PROSITE" id="PS00513">
    <property type="entry name" value="ADENYLOSUCCIN_SYN_2"/>
    <property type="match status" value="1"/>
</dbReference>
<dbReference type="GO" id="GO:0004019">
    <property type="term" value="F:adenylosuccinate synthase activity"/>
    <property type="evidence" value="ECO:0007669"/>
    <property type="project" value="InterPro"/>
</dbReference>
<evidence type="ECO:0000313" key="4">
    <source>
        <dbReference type="Proteomes" id="UP000298663"/>
    </source>
</evidence>
<dbReference type="Pfam" id="PF00709">
    <property type="entry name" value="Adenylsucc_synt"/>
    <property type="match status" value="1"/>
</dbReference>
<dbReference type="Proteomes" id="UP000298663">
    <property type="component" value="Unassembled WGS sequence"/>
</dbReference>
<sequence>MISEMAHLVFSVQMQVDGRQEDKLDTKSKIGTTHRGIGPTYSSKCFRNGIRVADLLGTLGTSPSVTRLS</sequence>
<keyword evidence="4" id="KW-1185">Reference proteome</keyword>
<reference evidence="3 4" key="2">
    <citation type="journal article" date="2019" name="G3 (Bethesda)">
        <title>Hybrid Assembly of the Genome of the Entomopathogenic Nematode Steinernema carpocapsae Identifies the X-Chromosome.</title>
        <authorList>
            <person name="Serra L."/>
            <person name="Macchietto M."/>
            <person name="Macias-Munoz A."/>
            <person name="McGill C.J."/>
            <person name="Rodriguez I.M."/>
            <person name="Rodriguez B."/>
            <person name="Murad R."/>
            <person name="Mortazavi A."/>
        </authorList>
    </citation>
    <scope>NUCLEOTIDE SEQUENCE [LARGE SCALE GENOMIC DNA]</scope>
    <source>
        <strain evidence="3 4">ALL</strain>
    </source>
</reference>
<dbReference type="InterPro" id="IPR027417">
    <property type="entry name" value="P-loop_NTPase"/>
</dbReference>
<evidence type="ECO:0008006" key="5">
    <source>
        <dbReference type="Google" id="ProtNLM"/>
    </source>
</evidence>
<dbReference type="GO" id="GO:0005525">
    <property type="term" value="F:GTP binding"/>
    <property type="evidence" value="ECO:0007669"/>
    <property type="project" value="UniProtKB-KW"/>
</dbReference>
<keyword evidence="1" id="KW-0342">GTP-binding</keyword>
<dbReference type="EMBL" id="AZBU02000003">
    <property type="protein sequence ID" value="TKR86370.1"/>
    <property type="molecule type" value="Genomic_DNA"/>
</dbReference>
<accession>A0A4U5NT83</accession>